<evidence type="ECO:0000256" key="3">
    <source>
        <dbReference type="ARBA" id="ARBA00022531"/>
    </source>
</evidence>
<keyword evidence="6" id="KW-0793">Thylakoid</keyword>
<accession>A0A8T2RIV1</accession>
<reference evidence="14 15" key="1">
    <citation type="submission" date="2021-08" db="EMBL/GenBank/DDBJ databases">
        <title>WGS assembly of Ceratopteris richardii.</title>
        <authorList>
            <person name="Marchant D.B."/>
            <person name="Chen G."/>
            <person name="Jenkins J."/>
            <person name="Shu S."/>
            <person name="Leebens-Mack J."/>
            <person name="Grimwood J."/>
            <person name="Schmutz J."/>
            <person name="Soltis P."/>
            <person name="Soltis D."/>
            <person name="Chen Z.-H."/>
        </authorList>
    </citation>
    <scope>NUCLEOTIDE SEQUENCE [LARGE SCALE GENOMIC DNA]</scope>
    <source>
        <strain evidence="14">Whitten #5841</strain>
        <tissue evidence="14">Leaf</tissue>
    </source>
</reference>
<dbReference type="EMBL" id="CM035432">
    <property type="protein sequence ID" value="KAH7295508.1"/>
    <property type="molecule type" value="Genomic_DNA"/>
</dbReference>
<dbReference type="OrthoDB" id="507333at2759"/>
<comment type="function">
    <text evidence="1">May be involved in the regulation of photosystem II.</text>
</comment>
<sequence>MTMADVDGRQPMIVAPPYPTLMKVGSGHPRQEKALHCIARRTLRRKAACISTNVAAMAASTASTSSALSFANLSASRSAVVGSPVSSARTSAPAAKLVGPVVCRAQKPSEACDVSVSRRSTLSLMAAAAAAVAAIAAPTSPAHAAYGEAANIFGAPKKDSGFTTVVGDGFKIDIPSKWNPSKEQEFPGTVIRYEDNFDANSNVCVLVLPAEKSSIKDYGSPEKFLSTVAFLLGKQAYSGNTKSEGGFDPNAVATAAILETSTPSVNGKDYYSISVLTRTADGDEGGKHQLIVATVSGGKLYVCKAQAGDKRWFKGAKKFVEGSANSFSVA</sequence>
<evidence type="ECO:0000256" key="11">
    <source>
        <dbReference type="ARBA" id="ARBA00035638"/>
    </source>
</evidence>
<evidence type="ECO:0000256" key="1">
    <source>
        <dbReference type="ARBA" id="ARBA00002851"/>
    </source>
</evidence>
<dbReference type="GO" id="GO:0019898">
    <property type="term" value="C:extrinsic component of membrane"/>
    <property type="evidence" value="ECO:0007669"/>
    <property type="project" value="InterPro"/>
</dbReference>
<comment type="caution">
    <text evidence="14">The sequence shown here is derived from an EMBL/GenBank/DDBJ whole genome shotgun (WGS) entry which is preliminary data.</text>
</comment>
<comment type="subcellular location">
    <subcellularLocation>
        <location evidence="12">Plastid</location>
        <location evidence="12">Chloroplast thylakoid</location>
    </subcellularLocation>
</comment>
<dbReference type="Pfam" id="PF01789">
    <property type="entry name" value="PsbP"/>
    <property type="match status" value="1"/>
</dbReference>
<proteinExistence type="inferred from homology"/>
<keyword evidence="7" id="KW-0604">Photosystem II</keyword>
<evidence type="ECO:0000313" key="14">
    <source>
        <dbReference type="EMBL" id="KAH7295508.1"/>
    </source>
</evidence>
<dbReference type="PANTHER" id="PTHR31407:SF6">
    <property type="entry name" value="OXYGEN-EVOLVING ENHANCER PROTEIN 2-1, CHLOROPLASTIC"/>
    <property type="match status" value="1"/>
</dbReference>
<keyword evidence="4" id="KW-0934">Plastid</keyword>
<evidence type="ECO:0000256" key="4">
    <source>
        <dbReference type="ARBA" id="ARBA00022640"/>
    </source>
</evidence>
<organism evidence="14 15">
    <name type="scientific">Ceratopteris richardii</name>
    <name type="common">Triangle waterfern</name>
    <dbReference type="NCBI Taxonomy" id="49495"/>
    <lineage>
        <taxon>Eukaryota</taxon>
        <taxon>Viridiplantae</taxon>
        <taxon>Streptophyta</taxon>
        <taxon>Embryophyta</taxon>
        <taxon>Tracheophyta</taxon>
        <taxon>Polypodiopsida</taxon>
        <taxon>Polypodiidae</taxon>
        <taxon>Polypodiales</taxon>
        <taxon>Pteridineae</taxon>
        <taxon>Pteridaceae</taxon>
        <taxon>Parkerioideae</taxon>
        <taxon>Ceratopteris</taxon>
    </lineage>
</organism>
<keyword evidence="15" id="KW-1185">Reference proteome</keyword>
<dbReference type="SUPFAM" id="SSF55724">
    <property type="entry name" value="Mog1p/PsbP-like"/>
    <property type="match status" value="1"/>
</dbReference>
<dbReference type="Gene3D" id="3.40.1000.10">
    <property type="entry name" value="Mog1/PsbP, alpha/beta/alpha sandwich"/>
    <property type="match status" value="1"/>
</dbReference>
<dbReference type="GO" id="GO:0009654">
    <property type="term" value="C:photosystem II oxygen evolving complex"/>
    <property type="evidence" value="ECO:0007669"/>
    <property type="project" value="InterPro"/>
</dbReference>
<dbReference type="InterPro" id="IPR016123">
    <property type="entry name" value="Mog1/PsbP_a/b/a-sand"/>
</dbReference>
<evidence type="ECO:0000259" key="13">
    <source>
        <dbReference type="Pfam" id="PF01789"/>
    </source>
</evidence>
<evidence type="ECO:0000256" key="12">
    <source>
        <dbReference type="ARBA" id="ARBA00046272"/>
    </source>
</evidence>
<protein>
    <recommendedName>
        <fullName evidence="10">23 kDa subunit of oxygen evolving system of photosystem II</fullName>
    </recommendedName>
    <alternativeName>
        <fullName evidence="9">23 kDa thylakoid membrane protein</fullName>
    </alternativeName>
    <alternativeName>
        <fullName evidence="8">OEC 23 kDa subunit</fullName>
    </alternativeName>
</protein>
<dbReference type="GO" id="GO:0005509">
    <property type="term" value="F:calcium ion binding"/>
    <property type="evidence" value="ECO:0007669"/>
    <property type="project" value="InterPro"/>
</dbReference>
<dbReference type="AlphaFoldDB" id="A0A8T2RIV1"/>
<evidence type="ECO:0000256" key="2">
    <source>
        <dbReference type="ARBA" id="ARBA00022528"/>
    </source>
</evidence>
<evidence type="ECO:0000256" key="8">
    <source>
        <dbReference type="ARBA" id="ARBA00029584"/>
    </source>
</evidence>
<dbReference type="GO" id="GO:0015979">
    <property type="term" value="P:photosynthesis"/>
    <property type="evidence" value="ECO:0007669"/>
    <property type="project" value="UniProtKB-KW"/>
</dbReference>
<gene>
    <name evidence="14" type="ORF">KP509_27G052700</name>
</gene>
<dbReference type="InterPro" id="IPR002683">
    <property type="entry name" value="PsbP_C"/>
</dbReference>
<keyword evidence="2" id="KW-0150">Chloroplast</keyword>
<keyword evidence="3" id="KW-0602">Photosynthesis</keyword>
<keyword evidence="5" id="KW-0809">Transit peptide</keyword>
<evidence type="ECO:0000256" key="9">
    <source>
        <dbReference type="ARBA" id="ARBA00031606"/>
    </source>
</evidence>
<feature type="domain" description="PsbP C-terminal" evidence="13">
    <location>
        <begin position="166"/>
        <end position="329"/>
    </location>
</feature>
<evidence type="ECO:0000313" key="15">
    <source>
        <dbReference type="Proteomes" id="UP000825935"/>
    </source>
</evidence>
<evidence type="ECO:0000256" key="6">
    <source>
        <dbReference type="ARBA" id="ARBA00023078"/>
    </source>
</evidence>
<evidence type="ECO:0000256" key="5">
    <source>
        <dbReference type="ARBA" id="ARBA00022946"/>
    </source>
</evidence>
<dbReference type="GO" id="GO:0009534">
    <property type="term" value="C:chloroplast thylakoid"/>
    <property type="evidence" value="ECO:0007669"/>
    <property type="project" value="UniProtKB-SubCell"/>
</dbReference>
<dbReference type="PANTHER" id="PTHR31407">
    <property type="match status" value="1"/>
</dbReference>
<name>A0A8T2RIV1_CERRI</name>
<evidence type="ECO:0000256" key="7">
    <source>
        <dbReference type="ARBA" id="ARBA00023276"/>
    </source>
</evidence>
<dbReference type="OMA" id="QTHEDDN"/>
<dbReference type="Proteomes" id="UP000825935">
    <property type="component" value="Chromosome 27"/>
</dbReference>
<comment type="similarity">
    <text evidence="11">Belongs to the PsbP family.</text>
</comment>
<evidence type="ECO:0000256" key="10">
    <source>
        <dbReference type="ARBA" id="ARBA00032148"/>
    </source>
</evidence>